<evidence type="ECO:0000256" key="3">
    <source>
        <dbReference type="ARBA" id="ARBA00022741"/>
    </source>
</evidence>
<dbReference type="Pfam" id="PF00005">
    <property type="entry name" value="ABC_tran"/>
    <property type="match status" value="1"/>
</dbReference>
<proteinExistence type="predicted"/>
<dbReference type="SMART" id="SM00382">
    <property type="entry name" value="AAA"/>
    <property type="match status" value="1"/>
</dbReference>
<reference evidence="8 9" key="1">
    <citation type="submission" date="2019-08" db="EMBL/GenBank/DDBJ databases">
        <title>Genomic characterization of a novel candidate phylum (ARYD3) from a high temperature, high salinity tertiary oil reservoir in north central Oklahoma, USA.</title>
        <authorList>
            <person name="Youssef N.H."/>
            <person name="Yadav A."/>
            <person name="Elshahed M.S."/>
        </authorList>
    </citation>
    <scope>NUCLEOTIDE SEQUENCE [LARGE SCALE GENOMIC DNA]</scope>
    <source>
        <strain evidence="8">ARYD1</strain>
    </source>
</reference>
<keyword evidence="6" id="KW-0472">Membrane</keyword>
<dbReference type="NCBIfam" id="TIGR02315">
    <property type="entry name" value="ABC_phnC"/>
    <property type="match status" value="1"/>
</dbReference>
<evidence type="ECO:0000313" key="8">
    <source>
        <dbReference type="EMBL" id="TYB32427.1"/>
    </source>
</evidence>
<evidence type="ECO:0000256" key="2">
    <source>
        <dbReference type="ARBA" id="ARBA00022475"/>
    </source>
</evidence>
<dbReference type="CDD" id="cd03256">
    <property type="entry name" value="ABC_PhnC_transporter"/>
    <property type="match status" value="1"/>
</dbReference>
<dbReference type="PROSITE" id="PS50893">
    <property type="entry name" value="ABC_TRANSPORTER_2"/>
    <property type="match status" value="1"/>
</dbReference>
<dbReference type="SUPFAM" id="SSF52540">
    <property type="entry name" value="P-loop containing nucleoside triphosphate hydrolases"/>
    <property type="match status" value="1"/>
</dbReference>
<feature type="domain" description="ABC transporter" evidence="7">
    <location>
        <begin position="4"/>
        <end position="253"/>
    </location>
</feature>
<dbReference type="PANTHER" id="PTHR43166">
    <property type="entry name" value="AMINO ACID IMPORT ATP-BINDING PROTEIN"/>
    <property type="match status" value="1"/>
</dbReference>
<dbReference type="InterPro" id="IPR003439">
    <property type="entry name" value="ABC_transporter-like_ATP-bd"/>
</dbReference>
<dbReference type="GO" id="GO:0016020">
    <property type="term" value="C:membrane"/>
    <property type="evidence" value="ECO:0007669"/>
    <property type="project" value="InterPro"/>
</dbReference>
<evidence type="ECO:0000256" key="6">
    <source>
        <dbReference type="ARBA" id="ARBA00023136"/>
    </source>
</evidence>
<protein>
    <submittedName>
        <fullName evidence="8">Phosphonate ABC transporter ATP-binding protein</fullName>
    </submittedName>
</protein>
<keyword evidence="3" id="KW-0547">Nucleotide-binding</keyword>
<accession>A0A5D0MFI0</accession>
<dbReference type="GO" id="GO:0016887">
    <property type="term" value="F:ATP hydrolysis activity"/>
    <property type="evidence" value="ECO:0007669"/>
    <property type="project" value="InterPro"/>
</dbReference>
<dbReference type="InterPro" id="IPR050086">
    <property type="entry name" value="MetN_ABC_transporter-like"/>
</dbReference>
<dbReference type="PANTHER" id="PTHR43166:SF6">
    <property type="entry name" value="PHOSPHONATES IMPORT ATP-BINDING PROTEIN PHNC"/>
    <property type="match status" value="1"/>
</dbReference>
<sequence>MSIIKVTDINKSFKKGKLVLKNINLDIEEGEIVGLIGPSGSGKSTLLRILGGFEVIDSSSSGKIEILRHITQKNGKKTTSCRHSHQYIGVIFQQFNLVGRLKLLTNVLMGRLGKIPSWRGTLGFFPKEDKMKALAALERVDMIDYAFQRASTLSGGQQQRGAIARVLAQESKIILADEPIASLDPASSDRVMNHLVNINRTDNTTIIVSLHQFEVARTRCKRIVALKDGEIIYDGSPENISRNDLINLYGVESADALYA</sequence>
<dbReference type="AlphaFoldDB" id="A0A5D0MFI0"/>
<evidence type="ECO:0000313" key="9">
    <source>
        <dbReference type="Proteomes" id="UP000323337"/>
    </source>
</evidence>
<dbReference type="RefSeq" id="WP_273266204.1">
    <property type="nucleotide sequence ID" value="NZ_JAAZVV010000058.1"/>
</dbReference>
<keyword evidence="4 8" id="KW-0067">ATP-binding</keyword>
<comment type="caution">
    <text evidence="8">The sequence shown here is derived from an EMBL/GenBank/DDBJ whole genome shotgun (WGS) entry which is preliminary data.</text>
</comment>
<dbReference type="InterPro" id="IPR027417">
    <property type="entry name" value="P-loop_NTPase"/>
</dbReference>
<dbReference type="InterPro" id="IPR003593">
    <property type="entry name" value="AAA+_ATPase"/>
</dbReference>
<keyword evidence="2" id="KW-1003">Cell membrane</keyword>
<dbReference type="GO" id="GO:0015416">
    <property type="term" value="F:ABC-type phosphonate transporter activity"/>
    <property type="evidence" value="ECO:0007669"/>
    <property type="project" value="InterPro"/>
</dbReference>
<organism evidence="8 9">
    <name type="scientific">Flexistipes sinusarabici</name>
    <dbReference type="NCBI Taxonomy" id="2352"/>
    <lineage>
        <taxon>Bacteria</taxon>
        <taxon>Pseudomonadati</taxon>
        <taxon>Deferribacterota</taxon>
        <taxon>Deferribacteres</taxon>
        <taxon>Deferribacterales</taxon>
        <taxon>Flexistipitaceae</taxon>
        <taxon>Flexistipes</taxon>
    </lineage>
</organism>
<evidence type="ECO:0000256" key="5">
    <source>
        <dbReference type="ARBA" id="ARBA00022967"/>
    </source>
</evidence>
<dbReference type="Gene3D" id="3.40.50.300">
    <property type="entry name" value="P-loop containing nucleotide triphosphate hydrolases"/>
    <property type="match status" value="1"/>
</dbReference>
<keyword evidence="5" id="KW-1278">Translocase</keyword>
<evidence type="ECO:0000259" key="7">
    <source>
        <dbReference type="PROSITE" id="PS50893"/>
    </source>
</evidence>
<evidence type="ECO:0000256" key="1">
    <source>
        <dbReference type="ARBA" id="ARBA00022448"/>
    </source>
</evidence>
<dbReference type="EMBL" id="VSIV01000364">
    <property type="protein sequence ID" value="TYB32427.1"/>
    <property type="molecule type" value="Genomic_DNA"/>
</dbReference>
<keyword evidence="1" id="KW-0813">Transport</keyword>
<dbReference type="GO" id="GO:0005524">
    <property type="term" value="F:ATP binding"/>
    <property type="evidence" value="ECO:0007669"/>
    <property type="project" value="UniProtKB-KW"/>
</dbReference>
<gene>
    <name evidence="8" type="primary">phnC</name>
    <name evidence="8" type="ORF">FXF49_11610</name>
</gene>
<evidence type="ECO:0000256" key="4">
    <source>
        <dbReference type="ARBA" id="ARBA00022840"/>
    </source>
</evidence>
<dbReference type="Proteomes" id="UP000323337">
    <property type="component" value="Unassembled WGS sequence"/>
</dbReference>
<name>A0A5D0MFI0_FLESI</name>
<dbReference type="InterPro" id="IPR012693">
    <property type="entry name" value="ABC_transpr_PhnC"/>
</dbReference>